<protein>
    <recommendedName>
        <fullName evidence="1">Rhodanese domain-containing protein</fullName>
    </recommendedName>
</protein>
<dbReference type="PROSITE" id="PS50206">
    <property type="entry name" value="RHODANESE_3"/>
    <property type="match status" value="1"/>
</dbReference>
<dbReference type="Gene3D" id="3.40.250.10">
    <property type="entry name" value="Rhodanese-like domain"/>
    <property type="match status" value="1"/>
</dbReference>
<accession>A0A1W1D055</accession>
<dbReference type="AlphaFoldDB" id="A0A1W1D055"/>
<proteinExistence type="predicted"/>
<dbReference type="EMBL" id="FPHM01000251">
    <property type="protein sequence ID" value="SFV71478.1"/>
    <property type="molecule type" value="Genomic_DNA"/>
</dbReference>
<organism evidence="2">
    <name type="scientific">hydrothermal vent metagenome</name>
    <dbReference type="NCBI Taxonomy" id="652676"/>
    <lineage>
        <taxon>unclassified sequences</taxon>
        <taxon>metagenomes</taxon>
        <taxon>ecological metagenomes</taxon>
    </lineage>
</organism>
<name>A0A1W1D055_9ZZZZ</name>
<dbReference type="Pfam" id="PF00581">
    <property type="entry name" value="Rhodanese"/>
    <property type="match status" value="1"/>
</dbReference>
<reference evidence="2" key="1">
    <citation type="submission" date="2016-10" db="EMBL/GenBank/DDBJ databases">
        <authorList>
            <person name="de Groot N.N."/>
        </authorList>
    </citation>
    <scope>NUCLEOTIDE SEQUENCE</scope>
</reference>
<dbReference type="SUPFAM" id="SSF52821">
    <property type="entry name" value="Rhodanese/Cell cycle control phosphatase"/>
    <property type="match status" value="1"/>
</dbReference>
<gene>
    <name evidence="2" type="ORF">MNB_SV-13-1442</name>
</gene>
<dbReference type="InterPro" id="IPR001763">
    <property type="entry name" value="Rhodanese-like_dom"/>
</dbReference>
<evidence type="ECO:0000259" key="1">
    <source>
        <dbReference type="PROSITE" id="PS50206"/>
    </source>
</evidence>
<feature type="domain" description="Rhodanese" evidence="1">
    <location>
        <begin position="100"/>
        <end position="212"/>
    </location>
</feature>
<sequence length="218" mass="24863">MKAFIYTLLCFPLLALASVPEELKDLNVKLTKDISYVKTTDGNTNIFIKRIQDPAYKLTDDFTKTSRPCPPFCIQPTKVLKGVKNIAELELLDFIRTDVKNNTGILIDARLENWYMVETIPSAINLPFPILQKADKALIKDIFTLFGMTVKPDGTWDFSKAKKLAIFCNGVWCKQSKNFVDALVKHNYPKELLYYYRSGFQGWKLLGLTTVIHEGSIK</sequence>
<dbReference type="InterPro" id="IPR036873">
    <property type="entry name" value="Rhodanese-like_dom_sf"/>
</dbReference>
<evidence type="ECO:0000313" key="2">
    <source>
        <dbReference type="EMBL" id="SFV71478.1"/>
    </source>
</evidence>